<evidence type="ECO:0008006" key="3">
    <source>
        <dbReference type="Google" id="ProtNLM"/>
    </source>
</evidence>
<name>A0AA39U1B2_9AGAR</name>
<protein>
    <recommendedName>
        <fullName evidence="3">HNH nuclease domain-containing protein</fullName>
    </recommendedName>
</protein>
<proteinExistence type="predicted"/>
<accession>A0AA39U1B2</accession>
<sequence>MRFNEAPRVVAGAASLGHVFGQSMMDHTTGMKRASRAKLEWAATAAAVIESFAGIPILEELNQNDIDRPENTFTIRDDLHTIFDMLSFSLFPIDVSELSFILFLLNVKSI</sequence>
<organism evidence="1 2">
    <name type="scientific">Armillaria novae-zelandiae</name>
    <dbReference type="NCBI Taxonomy" id="153914"/>
    <lineage>
        <taxon>Eukaryota</taxon>
        <taxon>Fungi</taxon>
        <taxon>Dikarya</taxon>
        <taxon>Basidiomycota</taxon>
        <taxon>Agaricomycotina</taxon>
        <taxon>Agaricomycetes</taxon>
        <taxon>Agaricomycetidae</taxon>
        <taxon>Agaricales</taxon>
        <taxon>Marasmiineae</taxon>
        <taxon>Physalacriaceae</taxon>
        <taxon>Armillaria</taxon>
    </lineage>
</organism>
<evidence type="ECO:0000313" key="2">
    <source>
        <dbReference type="Proteomes" id="UP001175227"/>
    </source>
</evidence>
<dbReference type="AlphaFoldDB" id="A0AA39U1B2"/>
<evidence type="ECO:0000313" key="1">
    <source>
        <dbReference type="EMBL" id="KAK0475467.1"/>
    </source>
</evidence>
<reference evidence="1" key="1">
    <citation type="submission" date="2023-06" db="EMBL/GenBank/DDBJ databases">
        <authorList>
            <consortium name="Lawrence Berkeley National Laboratory"/>
            <person name="Ahrendt S."/>
            <person name="Sahu N."/>
            <person name="Indic B."/>
            <person name="Wong-Bajracharya J."/>
            <person name="Merenyi Z."/>
            <person name="Ke H.-M."/>
            <person name="Monk M."/>
            <person name="Kocsube S."/>
            <person name="Drula E."/>
            <person name="Lipzen A."/>
            <person name="Balint B."/>
            <person name="Henrissat B."/>
            <person name="Andreopoulos B."/>
            <person name="Martin F.M."/>
            <person name="Harder C.B."/>
            <person name="Rigling D."/>
            <person name="Ford K.L."/>
            <person name="Foster G.D."/>
            <person name="Pangilinan J."/>
            <person name="Papanicolaou A."/>
            <person name="Barry K."/>
            <person name="LaButti K."/>
            <person name="Viragh M."/>
            <person name="Koriabine M."/>
            <person name="Yan M."/>
            <person name="Riley R."/>
            <person name="Champramary S."/>
            <person name="Plett K.L."/>
            <person name="Tsai I.J."/>
            <person name="Slot J."/>
            <person name="Sipos G."/>
            <person name="Plett J."/>
            <person name="Nagy L.G."/>
            <person name="Grigoriev I.V."/>
        </authorList>
    </citation>
    <scope>NUCLEOTIDE SEQUENCE</scope>
    <source>
        <strain evidence="1">ICMP 16352</strain>
    </source>
</reference>
<comment type="caution">
    <text evidence="1">The sequence shown here is derived from an EMBL/GenBank/DDBJ whole genome shotgun (WGS) entry which is preliminary data.</text>
</comment>
<gene>
    <name evidence="1" type="ORF">IW261DRAFT_1494405</name>
</gene>
<dbReference type="Proteomes" id="UP001175227">
    <property type="component" value="Unassembled WGS sequence"/>
</dbReference>
<dbReference type="EMBL" id="JAUEPR010000023">
    <property type="protein sequence ID" value="KAK0475467.1"/>
    <property type="molecule type" value="Genomic_DNA"/>
</dbReference>
<keyword evidence="2" id="KW-1185">Reference proteome</keyword>